<evidence type="ECO:0000313" key="2">
    <source>
        <dbReference type="EMBL" id="SVA20200.1"/>
    </source>
</evidence>
<dbReference type="PANTHER" id="PTHR33303:SF2">
    <property type="entry name" value="COA-BINDING DOMAIN-CONTAINING PROTEIN"/>
    <property type="match status" value="1"/>
</dbReference>
<dbReference type="InterPro" id="IPR036291">
    <property type="entry name" value="NAD(P)-bd_dom_sf"/>
</dbReference>
<dbReference type="PANTHER" id="PTHR33303">
    <property type="entry name" value="CYTOPLASMIC PROTEIN-RELATED"/>
    <property type="match status" value="1"/>
</dbReference>
<feature type="domain" description="CoA-binding" evidence="1">
    <location>
        <begin position="10"/>
        <end position="102"/>
    </location>
</feature>
<sequence length="132" mass="14866">MDNLSIIKSIFRLNNIAVVGMSPKVERPSNYVALYMRDQGYNIIPVNPGQKSIQNEICYPSLISIPDPVDVVNVFRRSEYVLPIAQDAIAIGAKALWLQDGVINEEASKIAQEAGLLFIMNDCMLRRHRQLH</sequence>
<accession>A0A381TW34</accession>
<organism evidence="2">
    <name type="scientific">marine metagenome</name>
    <dbReference type="NCBI Taxonomy" id="408172"/>
    <lineage>
        <taxon>unclassified sequences</taxon>
        <taxon>metagenomes</taxon>
        <taxon>ecological metagenomes</taxon>
    </lineage>
</organism>
<dbReference type="Pfam" id="PF13380">
    <property type="entry name" value="CoA_binding_2"/>
    <property type="match status" value="1"/>
</dbReference>
<dbReference type="InterPro" id="IPR003781">
    <property type="entry name" value="CoA-bd"/>
</dbReference>
<name>A0A381TW34_9ZZZZ</name>
<dbReference type="AlphaFoldDB" id="A0A381TW34"/>
<evidence type="ECO:0000259" key="1">
    <source>
        <dbReference type="SMART" id="SM00881"/>
    </source>
</evidence>
<dbReference type="SUPFAM" id="SSF51735">
    <property type="entry name" value="NAD(P)-binding Rossmann-fold domains"/>
    <property type="match status" value="1"/>
</dbReference>
<proteinExistence type="predicted"/>
<gene>
    <name evidence="2" type="ORF">METZ01_LOCUS73054</name>
</gene>
<dbReference type="SMART" id="SM00881">
    <property type="entry name" value="CoA_binding"/>
    <property type="match status" value="1"/>
</dbReference>
<reference evidence="2" key="1">
    <citation type="submission" date="2018-05" db="EMBL/GenBank/DDBJ databases">
        <authorList>
            <person name="Lanie J.A."/>
            <person name="Ng W.-L."/>
            <person name="Kazmierczak K.M."/>
            <person name="Andrzejewski T.M."/>
            <person name="Davidsen T.M."/>
            <person name="Wayne K.J."/>
            <person name="Tettelin H."/>
            <person name="Glass J.I."/>
            <person name="Rusch D."/>
            <person name="Podicherti R."/>
            <person name="Tsui H.-C.T."/>
            <person name="Winkler M.E."/>
        </authorList>
    </citation>
    <scope>NUCLEOTIDE SEQUENCE</scope>
</reference>
<dbReference type="Gene3D" id="3.40.50.720">
    <property type="entry name" value="NAD(P)-binding Rossmann-like Domain"/>
    <property type="match status" value="1"/>
</dbReference>
<protein>
    <recommendedName>
        <fullName evidence="1">CoA-binding domain-containing protein</fullName>
    </recommendedName>
</protein>
<dbReference type="EMBL" id="UINC01005265">
    <property type="protein sequence ID" value="SVA20200.1"/>
    <property type="molecule type" value="Genomic_DNA"/>
</dbReference>